<feature type="region of interest" description="Disordered" evidence="1">
    <location>
        <begin position="323"/>
        <end position="348"/>
    </location>
</feature>
<proteinExistence type="predicted"/>
<dbReference type="Proteomes" id="UP000287166">
    <property type="component" value="Unassembled WGS sequence"/>
</dbReference>
<comment type="caution">
    <text evidence="2">The sequence shown here is derived from an EMBL/GenBank/DDBJ whole genome shotgun (WGS) entry which is preliminary data.</text>
</comment>
<dbReference type="RefSeq" id="XP_027608407.1">
    <property type="nucleotide sequence ID" value="XM_027752606.1"/>
</dbReference>
<evidence type="ECO:0000313" key="2">
    <source>
        <dbReference type="EMBL" id="GBE77494.1"/>
    </source>
</evidence>
<organism evidence="2 3">
    <name type="scientific">Sparassis crispa</name>
    <dbReference type="NCBI Taxonomy" id="139825"/>
    <lineage>
        <taxon>Eukaryota</taxon>
        <taxon>Fungi</taxon>
        <taxon>Dikarya</taxon>
        <taxon>Basidiomycota</taxon>
        <taxon>Agaricomycotina</taxon>
        <taxon>Agaricomycetes</taxon>
        <taxon>Polyporales</taxon>
        <taxon>Sparassidaceae</taxon>
        <taxon>Sparassis</taxon>
    </lineage>
</organism>
<sequence>MNSFYDYASDSCSSRQYVHRAYEYWDDKFSVEFPSAVPFDGTAEIMYNISPDAFTSLPHIKIPHGHNHGVLCQETLSPVDRCATSSSLSSTSYCDSFPPYAQDMTPDSAPLLCTPFGDREETLIPPFDQNFDGPSIHPVYDSNQGDGLSVGCGHVLVKTSPCSSLRGALGDPDGQAFDSHRHRPDFAWATSVRSAAAGHATVPSWDYPSKRPQPPQSDNLSQAVTSSMASYPSVILPTPDLVQNPTAPCSPSLCSERPLLPPSQIPAEPELIIHQPRPIRYIPVKNFVLDATAAQHEPEHWPDTTTAHCQVVPFPEQLRFQSVHPDLGDDDMDVDDTDEDDEESEYIDDDRPPLAEEIEVGPSIGLGSGSRPLDPSSLLLQPISEAYPRLSTGLPFLPTTSHVSPSCLLFLSPFAAAAMISVLARTVRALNGSSQADDCSNSQEEDFLYVNLEVRDMLSPLPEFPWARVTDMCVNTVTPVYRVIRSTLHDDMEQLAFILAERNPPRIEDADAQVLSEALPSRTADEIARATRPERPLRKKRRSSAVDTSAMTIIPGANPSIPTIVITLCPSQPREPACLVPYQDASFGNRLTVPTHHALNRVFPPLVAKPCPSVEHWRYENGHWCALLPDLEEQVKRRLFSRPISTRRRRAWLHSRPPPVLLSLASAVQA</sequence>
<dbReference type="AlphaFoldDB" id="A0A401G5R3"/>
<dbReference type="InParanoid" id="A0A401G5R3"/>
<evidence type="ECO:0000313" key="3">
    <source>
        <dbReference type="Proteomes" id="UP000287166"/>
    </source>
</evidence>
<accession>A0A401G5R3</accession>
<keyword evidence="3" id="KW-1185">Reference proteome</keyword>
<feature type="compositionally biased region" description="Acidic residues" evidence="1">
    <location>
        <begin position="328"/>
        <end position="348"/>
    </location>
</feature>
<gene>
    <name evidence="2" type="ORF">SCP_0103690</name>
</gene>
<name>A0A401G5R3_9APHY</name>
<feature type="region of interest" description="Disordered" evidence="1">
    <location>
        <begin position="202"/>
        <end position="224"/>
    </location>
</feature>
<dbReference type="EMBL" id="BFAD01000001">
    <property type="protein sequence ID" value="GBE77494.1"/>
    <property type="molecule type" value="Genomic_DNA"/>
</dbReference>
<protein>
    <submittedName>
        <fullName evidence="2">Uncharacterized protein</fullName>
    </submittedName>
</protein>
<evidence type="ECO:0000256" key="1">
    <source>
        <dbReference type="SAM" id="MobiDB-lite"/>
    </source>
</evidence>
<reference evidence="2 3" key="1">
    <citation type="journal article" date="2018" name="Sci. Rep.">
        <title>Genome sequence of the cauliflower mushroom Sparassis crispa (Hanabiratake) and its association with beneficial usage.</title>
        <authorList>
            <person name="Kiyama R."/>
            <person name="Furutani Y."/>
            <person name="Kawaguchi K."/>
            <person name="Nakanishi T."/>
        </authorList>
    </citation>
    <scope>NUCLEOTIDE SEQUENCE [LARGE SCALE GENOMIC DNA]</scope>
</reference>
<dbReference type="OrthoDB" id="3260913at2759"/>
<dbReference type="GeneID" id="38774411"/>